<reference evidence="3" key="2">
    <citation type="journal article" date="2021" name="PeerJ">
        <title>Extensive microbial diversity within the chicken gut microbiome revealed by metagenomics and culture.</title>
        <authorList>
            <person name="Gilroy R."/>
            <person name="Ravi A."/>
            <person name="Getino M."/>
            <person name="Pursley I."/>
            <person name="Horton D.L."/>
            <person name="Alikhan N.F."/>
            <person name="Baker D."/>
            <person name="Gharbi K."/>
            <person name="Hall N."/>
            <person name="Watson M."/>
            <person name="Adriaenssens E.M."/>
            <person name="Foster-Nyarko E."/>
            <person name="Jarju S."/>
            <person name="Secka A."/>
            <person name="Antonio M."/>
            <person name="Oren A."/>
            <person name="Chaudhuri R.R."/>
            <person name="La Ragione R."/>
            <person name="Hildebrand F."/>
            <person name="Pallen M.J."/>
        </authorList>
    </citation>
    <scope>NUCLEOTIDE SEQUENCE</scope>
    <source>
        <strain evidence="3">1063</strain>
    </source>
</reference>
<dbReference type="EMBL" id="DVMN01000076">
    <property type="protein sequence ID" value="HIU21435.1"/>
    <property type="molecule type" value="Genomic_DNA"/>
</dbReference>
<keyword evidence="3" id="KW-0378">Hydrolase</keyword>
<feature type="transmembrane region" description="Helical" evidence="1">
    <location>
        <begin position="161"/>
        <end position="182"/>
    </location>
</feature>
<keyword evidence="1" id="KW-0812">Transmembrane</keyword>
<dbReference type="InterPro" id="IPR052710">
    <property type="entry name" value="CAAX_protease"/>
</dbReference>
<feature type="transmembrane region" description="Helical" evidence="1">
    <location>
        <begin position="128"/>
        <end position="149"/>
    </location>
</feature>
<feature type="transmembrane region" description="Helical" evidence="1">
    <location>
        <begin position="188"/>
        <end position="212"/>
    </location>
</feature>
<protein>
    <submittedName>
        <fullName evidence="3">CPBP family intramembrane metalloprotease</fullName>
    </submittedName>
</protein>
<dbReference type="PANTHER" id="PTHR36435:SF1">
    <property type="entry name" value="CAAX AMINO TERMINAL PROTEASE FAMILY PROTEIN"/>
    <property type="match status" value="1"/>
</dbReference>
<proteinExistence type="predicted"/>
<accession>A0A9D1HUE6</accession>
<evidence type="ECO:0000259" key="2">
    <source>
        <dbReference type="Pfam" id="PF02517"/>
    </source>
</evidence>
<evidence type="ECO:0000313" key="3">
    <source>
        <dbReference type="EMBL" id="HIU21435.1"/>
    </source>
</evidence>
<dbReference type="Proteomes" id="UP000824088">
    <property type="component" value="Unassembled WGS sequence"/>
</dbReference>
<dbReference type="GO" id="GO:0080120">
    <property type="term" value="P:CAAX-box protein maturation"/>
    <property type="evidence" value="ECO:0007669"/>
    <property type="project" value="UniProtKB-ARBA"/>
</dbReference>
<feature type="transmembrane region" description="Helical" evidence="1">
    <location>
        <begin position="247"/>
        <end position="265"/>
    </location>
</feature>
<keyword evidence="3" id="KW-0645">Protease</keyword>
<keyword evidence="1" id="KW-1133">Transmembrane helix</keyword>
<dbReference type="PANTHER" id="PTHR36435">
    <property type="entry name" value="SLR1288 PROTEIN"/>
    <property type="match status" value="1"/>
</dbReference>
<feature type="transmembrane region" description="Helical" evidence="1">
    <location>
        <begin position="351"/>
        <end position="373"/>
    </location>
</feature>
<dbReference type="AlphaFoldDB" id="A0A9D1HUE6"/>
<feature type="transmembrane region" description="Helical" evidence="1">
    <location>
        <begin position="87"/>
        <end position="108"/>
    </location>
</feature>
<dbReference type="GO" id="GO:0008237">
    <property type="term" value="F:metallopeptidase activity"/>
    <property type="evidence" value="ECO:0007669"/>
    <property type="project" value="UniProtKB-KW"/>
</dbReference>
<dbReference type="InterPro" id="IPR003675">
    <property type="entry name" value="Rce1/LyrA-like_dom"/>
</dbReference>
<comment type="caution">
    <text evidence="3">The sequence shown here is derived from an EMBL/GenBank/DDBJ whole genome shotgun (WGS) entry which is preliminary data.</text>
</comment>
<feature type="transmembrane region" description="Helical" evidence="1">
    <location>
        <begin position="219"/>
        <end position="241"/>
    </location>
</feature>
<dbReference type="Pfam" id="PF02517">
    <property type="entry name" value="Rce1-like"/>
    <property type="match status" value="1"/>
</dbReference>
<feature type="domain" description="CAAX prenyl protease 2/Lysostaphin resistance protein A-like" evidence="2">
    <location>
        <begin position="134"/>
        <end position="220"/>
    </location>
</feature>
<reference evidence="3" key="1">
    <citation type="submission" date="2020-10" db="EMBL/GenBank/DDBJ databases">
        <authorList>
            <person name="Gilroy R."/>
        </authorList>
    </citation>
    <scope>NUCLEOTIDE SEQUENCE</scope>
    <source>
        <strain evidence="3">1063</strain>
    </source>
</reference>
<keyword evidence="3" id="KW-0482">Metalloprotease</keyword>
<sequence length="374" mass="40950">MRKNLFAGESGSLYLFALCGISILGSIFSYILVGRTGSFAGMSIASWVSYAVTQVAIVLVVWFFSMWRRYDVFAVAKIRPMKDARRWLLLFPITVFTIIAFLPVSMLFQEFFNLIGFRGGVSAGTIEFDNAGVFFLAVFVIALLPALGEEFLMRGNVLPGLASRGAVFGVFISALLFSLMHANPVQTGYQFCIGVVLAVLFMLSGSLVPCVAVHFFNNFLSLLMTAYIPEIDAAIAGLGAFNWLTGFVSFVVGTLVLVLLLYAYYRLGQPKKEKEGFKVVQGGVVFEEYSLYAYEDNPAPAKKGGAAAEGIKNAFRFVGSLFTAQGWKKVERELFLCCGDVRYVGKSQPMFGLWIAIGLAVAYWVLALVMGLAV</sequence>
<evidence type="ECO:0000313" key="4">
    <source>
        <dbReference type="Proteomes" id="UP000824088"/>
    </source>
</evidence>
<dbReference type="GO" id="GO:0004175">
    <property type="term" value="F:endopeptidase activity"/>
    <property type="evidence" value="ECO:0007669"/>
    <property type="project" value="UniProtKB-ARBA"/>
</dbReference>
<evidence type="ECO:0000256" key="1">
    <source>
        <dbReference type="SAM" id="Phobius"/>
    </source>
</evidence>
<organism evidence="3 4">
    <name type="scientific">Candidatus Limadaptatus stercorigallinarum</name>
    <dbReference type="NCBI Taxonomy" id="2840845"/>
    <lineage>
        <taxon>Bacteria</taxon>
        <taxon>Bacillati</taxon>
        <taxon>Bacillota</taxon>
        <taxon>Clostridia</taxon>
        <taxon>Eubacteriales</taxon>
        <taxon>Candidatus Limadaptatus</taxon>
    </lineage>
</organism>
<name>A0A9D1HUE6_9FIRM</name>
<gene>
    <name evidence="3" type="ORF">IAD51_04295</name>
</gene>
<keyword evidence="1" id="KW-0472">Membrane</keyword>
<feature type="transmembrane region" description="Helical" evidence="1">
    <location>
        <begin position="44"/>
        <end position="67"/>
    </location>
</feature>
<feature type="transmembrane region" description="Helical" evidence="1">
    <location>
        <begin position="12"/>
        <end position="32"/>
    </location>
</feature>